<dbReference type="AlphaFoldDB" id="A0A1M5DHN8"/>
<evidence type="ECO:0000313" key="3">
    <source>
        <dbReference type="Proteomes" id="UP000184196"/>
    </source>
</evidence>
<dbReference type="Pfam" id="PF02481">
    <property type="entry name" value="DNA_processg_A"/>
    <property type="match status" value="1"/>
</dbReference>
<proteinExistence type="predicted"/>
<evidence type="ECO:0000259" key="1">
    <source>
        <dbReference type="Pfam" id="PF02481"/>
    </source>
</evidence>
<dbReference type="InterPro" id="IPR057666">
    <property type="entry name" value="DrpA_SLOG"/>
</dbReference>
<dbReference type="Proteomes" id="UP000184196">
    <property type="component" value="Unassembled WGS sequence"/>
</dbReference>
<dbReference type="Gene3D" id="3.40.50.450">
    <property type="match status" value="1"/>
</dbReference>
<evidence type="ECO:0000313" key="2">
    <source>
        <dbReference type="EMBL" id="SHF66242.1"/>
    </source>
</evidence>
<dbReference type="EMBL" id="FQUW01000049">
    <property type="protein sequence ID" value="SHF66242.1"/>
    <property type="molecule type" value="Genomic_DNA"/>
</dbReference>
<feature type="domain" description="Smf/DprA SLOG" evidence="1">
    <location>
        <begin position="7"/>
        <end position="51"/>
    </location>
</feature>
<organism evidence="2 3">
    <name type="scientific">Desulfofundulus australicus DSM 11792</name>
    <dbReference type="NCBI Taxonomy" id="1121425"/>
    <lineage>
        <taxon>Bacteria</taxon>
        <taxon>Bacillati</taxon>
        <taxon>Bacillota</taxon>
        <taxon>Clostridia</taxon>
        <taxon>Eubacteriales</taxon>
        <taxon>Peptococcaceae</taxon>
        <taxon>Desulfofundulus</taxon>
    </lineage>
</organism>
<sequence length="171" mass="19089">MIIFVIAAVIGTREPNSRMARLCEAVCRKLRDAGYYLATGNALGIDNIARDTWNERFPERVILYLPWAGYNAGGIHPRNRVIVFSGQRDWLESVRKYHPAPDRLSSAAVKLHARNFGIVKSADLVIAFPRSISKPGGTGQGMRIAEALGKRLYVLPKDLGFDYWQSVEETG</sequence>
<accession>A0A1M5DHN8</accession>
<reference evidence="3" key="1">
    <citation type="submission" date="2016-11" db="EMBL/GenBank/DDBJ databases">
        <authorList>
            <person name="Varghese N."/>
            <person name="Submissions S."/>
        </authorList>
    </citation>
    <scope>NUCLEOTIDE SEQUENCE [LARGE SCALE GENOMIC DNA]</scope>
    <source>
        <strain evidence="3">DSM 11792</strain>
    </source>
</reference>
<gene>
    <name evidence="2" type="ORF">SAMN02745218_02824</name>
</gene>
<protein>
    <recommendedName>
        <fullName evidence="1">Smf/DprA SLOG domain-containing protein</fullName>
    </recommendedName>
</protein>
<name>A0A1M5DHN8_9FIRM</name>
<dbReference type="SUPFAM" id="SSF102405">
    <property type="entry name" value="MCP/YpsA-like"/>
    <property type="match status" value="1"/>
</dbReference>
<keyword evidence="3" id="KW-1185">Reference proteome</keyword>